<feature type="compositionally biased region" description="Gly residues" evidence="1">
    <location>
        <begin position="95"/>
        <end position="118"/>
    </location>
</feature>
<feature type="compositionally biased region" description="Low complexity" evidence="1">
    <location>
        <begin position="152"/>
        <end position="166"/>
    </location>
</feature>
<accession>Q6Z160</accession>
<evidence type="ECO:0000313" key="4">
    <source>
        <dbReference type="Proteomes" id="UP000000763"/>
    </source>
</evidence>
<dbReference type="EMBL" id="AP005447">
    <property type="protein sequence ID" value="BAC84283.1"/>
    <property type="molecule type" value="Genomic_DNA"/>
</dbReference>
<dbReference type="Proteomes" id="UP000000763">
    <property type="component" value="Chromosome 7"/>
</dbReference>
<name>Q6Z160_ORYSJ</name>
<reference evidence="4" key="3">
    <citation type="journal article" date="2005" name="Nature">
        <title>The map-based sequence of the rice genome.</title>
        <authorList>
            <consortium name="International rice genome sequencing project (IRGSP)"/>
            <person name="Matsumoto T."/>
            <person name="Wu J."/>
            <person name="Kanamori H."/>
            <person name="Katayose Y."/>
            <person name="Fujisawa M."/>
            <person name="Namiki N."/>
            <person name="Mizuno H."/>
            <person name="Yamamoto K."/>
            <person name="Antonio B.A."/>
            <person name="Baba T."/>
            <person name="Sakata K."/>
            <person name="Nagamura Y."/>
            <person name="Aoki H."/>
            <person name="Arikawa K."/>
            <person name="Arita K."/>
            <person name="Bito T."/>
            <person name="Chiden Y."/>
            <person name="Fujitsuka N."/>
            <person name="Fukunaka R."/>
            <person name="Hamada M."/>
            <person name="Harada C."/>
            <person name="Hayashi A."/>
            <person name="Hijishita S."/>
            <person name="Honda M."/>
            <person name="Hosokawa S."/>
            <person name="Ichikawa Y."/>
            <person name="Idonuma A."/>
            <person name="Iijima M."/>
            <person name="Ikeda M."/>
            <person name="Ikeno M."/>
            <person name="Ito K."/>
            <person name="Ito S."/>
            <person name="Ito T."/>
            <person name="Ito Y."/>
            <person name="Ito Y."/>
            <person name="Iwabuchi A."/>
            <person name="Kamiya K."/>
            <person name="Karasawa W."/>
            <person name="Kurita K."/>
            <person name="Katagiri S."/>
            <person name="Kikuta A."/>
            <person name="Kobayashi H."/>
            <person name="Kobayashi N."/>
            <person name="Machita K."/>
            <person name="Maehara T."/>
            <person name="Masukawa M."/>
            <person name="Mizubayashi T."/>
            <person name="Mukai Y."/>
            <person name="Nagasaki H."/>
            <person name="Nagata Y."/>
            <person name="Naito S."/>
            <person name="Nakashima M."/>
            <person name="Nakama Y."/>
            <person name="Nakamichi Y."/>
            <person name="Nakamura M."/>
            <person name="Meguro A."/>
            <person name="Negishi M."/>
            <person name="Ohta I."/>
            <person name="Ohta T."/>
            <person name="Okamoto M."/>
            <person name="Ono N."/>
            <person name="Saji S."/>
            <person name="Sakaguchi M."/>
            <person name="Sakai K."/>
            <person name="Shibata M."/>
            <person name="Shimokawa T."/>
            <person name="Song J."/>
            <person name="Takazaki Y."/>
            <person name="Terasawa K."/>
            <person name="Tsugane M."/>
            <person name="Tsuji K."/>
            <person name="Ueda S."/>
            <person name="Waki K."/>
            <person name="Yamagata H."/>
            <person name="Yamamoto M."/>
            <person name="Yamamoto S."/>
            <person name="Yamane H."/>
            <person name="Yoshiki S."/>
            <person name="Yoshihara R."/>
            <person name="Yukawa K."/>
            <person name="Zhong H."/>
            <person name="Yano M."/>
            <person name="Yuan Q."/>
            <person name="Ouyang S."/>
            <person name="Liu J."/>
            <person name="Jones K.M."/>
            <person name="Gansberger K."/>
            <person name="Moffat K."/>
            <person name="Hill J."/>
            <person name="Bera J."/>
            <person name="Fadrosh D."/>
            <person name="Jin S."/>
            <person name="Johri S."/>
            <person name="Kim M."/>
            <person name="Overton L."/>
            <person name="Reardon M."/>
            <person name="Tsitrin T."/>
            <person name="Vuong H."/>
            <person name="Weaver B."/>
            <person name="Ciecko A."/>
            <person name="Tallon L."/>
            <person name="Jackson J."/>
            <person name="Pai G."/>
            <person name="Aken S.V."/>
            <person name="Utterback T."/>
            <person name="Reidmuller S."/>
            <person name="Feldblyum T."/>
            <person name="Hsiao J."/>
            <person name="Zismann V."/>
            <person name="Iobst S."/>
            <person name="de Vazeille A.R."/>
            <person name="Buell C.R."/>
            <person name="Ying K."/>
            <person name="Li Y."/>
            <person name="Lu T."/>
            <person name="Huang Y."/>
            <person name="Zhao Q."/>
            <person name="Feng Q."/>
            <person name="Zhang L."/>
            <person name="Zhu J."/>
            <person name="Weng Q."/>
            <person name="Mu J."/>
            <person name="Lu Y."/>
            <person name="Fan D."/>
            <person name="Liu Y."/>
            <person name="Guan J."/>
            <person name="Zhang Y."/>
            <person name="Yu S."/>
            <person name="Liu X."/>
            <person name="Zhang Y."/>
            <person name="Hong G."/>
            <person name="Han B."/>
            <person name="Choisne N."/>
            <person name="Demange N."/>
            <person name="Orjeda G."/>
            <person name="Samain S."/>
            <person name="Cattolico L."/>
            <person name="Pelletier E."/>
            <person name="Couloux A."/>
            <person name="Segurens B."/>
            <person name="Wincker P."/>
            <person name="D'Hont A."/>
            <person name="Scarpelli C."/>
            <person name="Weissenbach J."/>
            <person name="Salanoubat M."/>
            <person name="Quetier F."/>
            <person name="Yu Y."/>
            <person name="Kim H.R."/>
            <person name="Rambo T."/>
            <person name="Currie J."/>
            <person name="Collura K."/>
            <person name="Luo M."/>
            <person name="Yang T."/>
            <person name="Ammiraju J.S.S."/>
            <person name="Engler F."/>
            <person name="Soderlund C."/>
            <person name="Wing R.A."/>
            <person name="Palmer L.E."/>
            <person name="de la Bastide M."/>
            <person name="Spiegel L."/>
            <person name="Nascimento L."/>
            <person name="Zutavern T."/>
            <person name="O'Shaughnessy A."/>
            <person name="Dike S."/>
            <person name="Dedhia N."/>
            <person name="Preston R."/>
            <person name="Balija V."/>
            <person name="McCombie W.R."/>
            <person name="Chow T."/>
            <person name="Chen H."/>
            <person name="Chung M."/>
            <person name="Chen C."/>
            <person name="Shaw J."/>
            <person name="Wu H."/>
            <person name="Hsiao K."/>
            <person name="Chao Y."/>
            <person name="Chu M."/>
            <person name="Cheng C."/>
            <person name="Hour A."/>
            <person name="Lee P."/>
            <person name="Lin S."/>
            <person name="Lin Y."/>
            <person name="Liou J."/>
            <person name="Liu S."/>
            <person name="Hsing Y."/>
            <person name="Raghuvanshi S."/>
            <person name="Mohanty A."/>
            <person name="Bharti A.K."/>
            <person name="Gaur A."/>
            <person name="Gupta V."/>
            <person name="Kumar D."/>
            <person name="Ravi V."/>
            <person name="Vij S."/>
            <person name="Kapur A."/>
            <person name="Khurana P."/>
            <person name="Khurana P."/>
            <person name="Khurana J.P."/>
            <person name="Tyagi A.K."/>
            <person name="Gaikwad K."/>
            <person name="Singh A."/>
            <person name="Dalal V."/>
            <person name="Srivastava S."/>
            <person name="Dixit A."/>
            <person name="Pal A.K."/>
            <person name="Ghazi I.A."/>
            <person name="Yadav M."/>
            <person name="Pandit A."/>
            <person name="Bhargava A."/>
            <person name="Sureshbabu K."/>
            <person name="Batra K."/>
            <person name="Sharma T.R."/>
            <person name="Mohapatra T."/>
            <person name="Singh N.K."/>
            <person name="Messing J."/>
            <person name="Nelson A.B."/>
            <person name="Fuks G."/>
            <person name="Kavchok S."/>
            <person name="Keizer G."/>
            <person name="Linton E."/>
            <person name="Llaca V."/>
            <person name="Song R."/>
            <person name="Tanyolac B."/>
            <person name="Young S."/>
            <person name="Ho-Il K."/>
            <person name="Hahn J.H."/>
            <person name="Sangsakoo G."/>
            <person name="Vanavichit A."/>
            <person name="de Mattos Luiz.A.T."/>
            <person name="Zimmer P.D."/>
            <person name="Malone G."/>
            <person name="Dellagostin O."/>
            <person name="de Oliveira A.C."/>
            <person name="Bevan M."/>
            <person name="Bancroft I."/>
            <person name="Minx P."/>
            <person name="Cordum H."/>
            <person name="Wilson R."/>
            <person name="Cheng Z."/>
            <person name="Jin W."/>
            <person name="Jiang J."/>
            <person name="Leong S.A."/>
            <person name="Iwama H."/>
            <person name="Gojobori T."/>
            <person name="Itoh T."/>
            <person name="Niimura Y."/>
            <person name="Fujii Y."/>
            <person name="Habara T."/>
            <person name="Sakai H."/>
            <person name="Sato Y."/>
            <person name="Wilson G."/>
            <person name="Kumar K."/>
            <person name="McCouch S."/>
            <person name="Juretic N."/>
            <person name="Hoen D."/>
            <person name="Wright S."/>
            <person name="Bruskiewich R."/>
            <person name="Bureau T."/>
            <person name="Miyao A."/>
            <person name="Hirochika H."/>
            <person name="Nishikawa T."/>
            <person name="Kadowaki K."/>
            <person name="Sugiura M."/>
            <person name="Burr B."/>
            <person name="Sasaki T."/>
        </authorList>
    </citation>
    <scope>NUCLEOTIDE SEQUENCE [LARGE SCALE GENOMIC DNA]</scope>
    <source>
        <strain evidence="4">cv. Nipponbare</strain>
    </source>
</reference>
<evidence type="ECO:0000313" key="2">
    <source>
        <dbReference type="EMBL" id="BAC84283.1"/>
    </source>
</evidence>
<dbReference type="EMBL" id="AP006159">
    <property type="protein sequence ID" value="BAD31905.1"/>
    <property type="molecule type" value="Genomic_DNA"/>
</dbReference>
<proteinExistence type="predicted"/>
<reference evidence="2" key="1">
    <citation type="submission" date="2002-06" db="EMBL/GenBank/DDBJ databases">
        <title>Oryza sativa nipponbare(GA3) genomic DNA, chromosome 7, PAC clone:P0035G02.</title>
        <authorList>
            <person name="Sasaki T."/>
            <person name="Matsumoto T."/>
            <person name="Katayose Y."/>
        </authorList>
    </citation>
    <scope>NUCLEOTIDE SEQUENCE</scope>
</reference>
<evidence type="ECO:0000313" key="3">
    <source>
        <dbReference type="EMBL" id="BAD31905.1"/>
    </source>
</evidence>
<evidence type="ECO:0000256" key="1">
    <source>
        <dbReference type="SAM" id="MobiDB-lite"/>
    </source>
</evidence>
<reference evidence="3" key="2">
    <citation type="submission" date="2003-01" db="EMBL/GenBank/DDBJ databases">
        <title>Oryza sativa nipponbare(GA3) genomic DNA, chromosome 7, BAC clone:B1157F01.</title>
        <authorList>
            <person name="Sasaki T."/>
            <person name="Matsumoto T."/>
            <person name="Katayose Y."/>
        </authorList>
    </citation>
    <scope>NUCLEOTIDE SEQUENCE</scope>
</reference>
<gene>
    <name evidence="3" type="ORF">B1157F01.11</name>
    <name evidence="2" type="ORF">P0035G02.50</name>
</gene>
<organism evidence="2 4">
    <name type="scientific">Oryza sativa subsp. japonica</name>
    <name type="common">Rice</name>
    <dbReference type="NCBI Taxonomy" id="39947"/>
    <lineage>
        <taxon>Eukaryota</taxon>
        <taxon>Viridiplantae</taxon>
        <taxon>Streptophyta</taxon>
        <taxon>Embryophyta</taxon>
        <taxon>Tracheophyta</taxon>
        <taxon>Spermatophyta</taxon>
        <taxon>Magnoliopsida</taxon>
        <taxon>Liliopsida</taxon>
        <taxon>Poales</taxon>
        <taxon>Poaceae</taxon>
        <taxon>BOP clade</taxon>
        <taxon>Oryzoideae</taxon>
        <taxon>Oryzeae</taxon>
        <taxon>Oryzinae</taxon>
        <taxon>Oryza</taxon>
        <taxon>Oryza sativa</taxon>
    </lineage>
</organism>
<dbReference type="AlphaFoldDB" id="Q6Z160"/>
<feature type="region of interest" description="Disordered" evidence="1">
    <location>
        <begin position="85"/>
        <end position="174"/>
    </location>
</feature>
<sequence>MADHAWKGEQSHNGELELGRRRARRRLPLPVSSSASPPPERAPAKPRGRKDGGGGASSHPRCARRPGELSMAVAVVARSAPCSQYLAGGWPAAGADGGGGGAGGGCGGGGAGGGYGGEGDGDDDGGPRRWPGLSRTSPPRDLRRSGLIDAPSTTSTTRTARCTSRSEPPRPDLAGWQLATVADGDGGGCGDGGWRRWRLWR</sequence>
<protein>
    <submittedName>
        <fullName evidence="2">Uncharacterized protein</fullName>
    </submittedName>
</protein>
<feature type="compositionally biased region" description="Basic and acidic residues" evidence="1">
    <location>
        <begin position="1"/>
        <end position="20"/>
    </location>
</feature>
<reference evidence="4" key="4">
    <citation type="journal article" date="2008" name="Nucleic Acids Res.">
        <title>The rice annotation project database (RAP-DB): 2008 update.</title>
        <authorList>
            <consortium name="The rice annotation project (RAP)"/>
        </authorList>
    </citation>
    <scope>GENOME REANNOTATION</scope>
    <source>
        <strain evidence="4">cv. Nipponbare</strain>
    </source>
</reference>
<feature type="region of interest" description="Disordered" evidence="1">
    <location>
        <begin position="1"/>
        <end position="66"/>
    </location>
</feature>